<dbReference type="AlphaFoldDB" id="A0AA96GI98"/>
<dbReference type="Proteomes" id="UP001302719">
    <property type="component" value="Chromosome"/>
</dbReference>
<dbReference type="InterPro" id="IPR038762">
    <property type="entry name" value="ABM_predict"/>
</dbReference>
<evidence type="ECO:0000256" key="1">
    <source>
        <dbReference type="SAM" id="Phobius"/>
    </source>
</evidence>
<dbReference type="SUPFAM" id="SSF54909">
    <property type="entry name" value="Dimeric alpha+beta barrel"/>
    <property type="match status" value="1"/>
</dbReference>
<name>A0AA96GI98_9BACT</name>
<proteinExistence type="predicted"/>
<keyword evidence="1" id="KW-0472">Membrane</keyword>
<dbReference type="Gene3D" id="3.30.70.100">
    <property type="match status" value="1"/>
</dbReference>
<keyword evidence="1" id="KW-0812">Transmembrane</keyword>
<sequence length="192" mass="22208">MNHQHPSTSTLGRGATAVITHRVRDGQQEGYDAWLNEIGPLCRSYPGHLDLQIIRPIPGLTATYTVIVRFDTRKHLQGWMSSQDRKRLIERVRPLLVQDDDFFIRSGLDFWFTPEGARAKVPVRWKQFLVTWSAIFPLVLVIPLVVAMGLRQLGVPQNHYLDLLLSTGSVVWVMVYFVMPHYTKLIQRWLFT</sequence>
<keyword evidence="4" id="KW-1185">Reference proteome</keyword>
<dbReference type="InterPro" id="IPR011008">
    <property type="entry name" value="Dimeric_a/b-barrel"/>
</dbReference>
<dbReference type="GO" id="GO:0004497">
    <property type="term" value="F:monooxygenase activity"/>
    <property type="evidence" value="ECO:0007669"/>
    <property type="project" value="UniProtKB-KW"/>
</dbReference>
<dbReference type="Pfam" id="PF03992">
    <property type="entry name" value="ABM"/>
    <property type="match status" value="1"/>
</dbReference>
<feature type="transmembrane region" description="Helical" evidence="1">
    <location>
        <begin position="160"/>
        <end position="179"/>
    </location>
</feature>
<dbReference type="KEGG" id="nall:PP769_06545"/>
<dbReference type="PANTHER" id="PTHR40057">
    <property type="entry name" value="SLR1162 PROTEIN"/>
    <property type="match status" value="1"/>
</dbReference>
<organism evidence="3 4">
    <name type="scientific">Candidatus Nitrospira allomarina</name>
    <dbReference type="NCBI Taxonomy" id="3020900"/>
    <lineage>
        <taxon>Bacteria</taxon>
        <taxon>Pseudomonadati</taxon>
        <taxon>Nitrospirota</taxon>
        <taxon>Nitrospiria</taxon>
        <taxon>Nitrospirales</taxon>
        <taxon>Nitrospiraceae</taxon>
        <taxon>Nitrospira</taxon>
    </lineage>
</organism>
<protein>
    <submittedName>
        <fullName evidence="3">Antibiotic biosynthesis monooxygenase</fullName>
    </submittedName>
</protein>
<feature type="domain" description="ABM" evidence="2">
    <location>
        <begin position="16"/>
        <end position="90"/>
    </location>
</feature>
<keyword evidence="3" id="KW-0503">Monooxygenase</keyword>
<keyword evidence="3" id="KW-0560">Oxidoreductase</keyword>
<feature type="transmembrane region" description="Helical" evidence="1">
    <location>
        <begin position="128"/>
        <end position="148"/>
    </location>
</feature>
<dbReference type="EMBL" id="CP116967">
    <property type="protein sequence ID" value="WNM59418.1"/>
    <property type="molecule type" value="Genomic_DNA"/>
</dbReference>
<dbReference type="RefSeq" id="WP_312646163.1">
    <property type="nucleotide sequence ID" value="NZ_CP116967.1"/>
</dbReference>
<evidence type="ECO:0000313" key="3">
    <source>
        <dbReference type="EMBL" id="WNM59418.1"/>
    </source>
</evidence>
<accession>A0AA96GI98</accession>
<reference evidence="3 4" key="1">
    <citation type="submission" date="2023-01" db="EMBL/GenBank/DDBJ databases">
        <title>Cultivation and genomic characterization of new, ubiquitous marine nitrite-oxidizing bacteria from the Nitrospirales.</title>
        <authorList>
            <person name="Mueller A.J."/>
            <person name="Daebeler A."/>
            <person name="Herbold C.W."/>
            <person name="Kirkegaard R.H."/>
            <person name="Daims H."/>
        </authorList>
    </citation>
    <scope>NUCLEOTIDE SEQUENCE [LARGE SCALE GENOMIC DNA]</scope>
    <source>
        <strain evidence="3 4">VA</strain>
    </source>
</reference>
<evidence type="ECO:0000313" key="4">
    <source>
        <dbReference type="Proteomes" id="UP001302719"/>
    </source>
</evidence>
<dbReference type="PANTHER" id="PTHR40057:SF1">
    <property type="entry name" value="SLR1162 PROTEIN"/>
    <property type="match status" value="1"/>
</dbReference>
<evidence type="ECO:0000259" key="2">
    <source>
        <dbReference type="Pfam" id="PF03992"/>
    </source>
</evidence>
<dbReference type="InterPro" id="IPR007138">
    <property type="entry name" value="ABM_dom"/>
</dbReference>
<gene>
    <name evidence="3" type="ORF">PP769_06545</name>
</gene>
<keyword evidence="1" id="KW-1133">Transmembrane helix</keyword>